<evidence type="ECO:0000313" key="2">
    <source>
        <dbReference type="Proteomes" id="UP001148662"/>
    </source>
</evidence>
<evidence type="ECO:0000313" key="1">
    <source>
        <dbReference type="EMBL" id="KAJ3558697.1"/>
    </source>
</evidence>
<keyword evidence="2" id="KW-1185">Reference proteome</keyword>
<dbReference type="Proteomes" id="UP001148662">
    <property type="component" value="Unassembled WGS sequence"/>
</dbReference>
<sequence length="634" mass="70450">MTVPILEESKVDVLVIGAGPAGLFCANGLARAGVSVRIVDKTPEKVAAGQADGLQPRTLEVLQSYGLAERVFREGTQMHTAAFYNPSPNGGVEPVNKTADITGPSARYPFEVTLHQGNIESLFLDSMSSMGVGVDRPVTPISLEISKDEAELQDSQSYPVKVLLKHLRDEALNEVVYARFVVGADGAHSWVRKALGISMEGEQTDSIWGVLDIQPETDFPDVRRKCVVHSLNGTCGVIPREDDMVRLYIQLDDNAVLKDDGRLDKANTTPEKILQVGQNILRPYKMETKVFYWWTVYTVGQRVAAKYSAHDRVFIAGDACHTHSPKAGQGMNASMNDTHNIIWKLVYVLRGWADMSLLKTYEDERRKYAQKLIEFDKMFAALVVKKPKTDDYQEGVTHEEFLRAFQTFGEFTSGIGIHYGPSAIVNPEYQSVAKRLTIGKRILPHVFVCAADGRPYEIHDLLPADTRFKVLVFAGNTSQEAQMQRVREFADMLTRKDAFFERYGKSDPSRLFNLLIISSTSVDGTDHVGLTKAFRSHWSKVFVDDRTMYGHSGGNGYEEYGIDHATGAVVVVRPDGYVGMATPLKGVSELDAYFSGFMRSILLLVQTEAVRDVCNVKDFLCAFDSDIDGEETLV</sequence>
<accession>A0ACC1TDK7</accession>
<comment type="caution">
    <text evidence="1">The sequence shown here is derived from an EMBL/GenBank/DDBJ whole genome shotgun (WGS) entry which is preliminary data.</text>
</comment>
<proteinExistence type="predicted"/>
<protein>
    <submittedName>
        <fullName evidence="1">Uncharacterized protein</fullName>
    </submittedName>
</protein>
<reference evidence="1" key="1">
    <citation type="submission" date="2022-07" db="EMBL/GenBank/DDBJ databases">
        <title>Genome Sequence of Phlebia brevispora.</title>
        <authorList>
            <person name="Buettner E."/>
        </authorList>
    </citation>
    <scope>NUCLEOTIDE SEQUENCE</scope>
    <source>
        <strain evidence="1">MPL23</strain>
    </source>
</reference>
<gene>
    <name evidence="1" type="ORF">NM688_g764</name>
</gene>
<dbReference type="EMBL" id="JANHOG010000071">
    <property type="protein sequence ID" value="KAJ3558697.1"/>
    <property type="molecule type" value="Genomic_DNA"/>
</dbReference>
<name>A0ACC1TDK7_9APHY</name>
<organism evidence="1 2">
    <name type="scientific">Phlebia brevispora</name>
    <dbReference type="NCBI Taxonomy" id="194682"/>
    <lineage>
        <taxon>Eukaryota</taxon>
        <taxon>Fungi</taxon>
        <taxon>Dikarya</taxon>
        <taxon>Basidiomycota</taxon>
        <taxon>Agaricomycotina</taxon>
        <taxon>Agaricomycetes</taxon>
        <taxon>Polyporales</taxon>
        <taxon>Meruliaceae</taxon>
        <taxon>Phlebia</taxon>
    </lineage>
</organism>